<evidence type="ECO:0000256" key="3">
    <source>
        <dbReference type="ARBA" id="ARBA00012601"/>
    </source>
</evidence>
<dbReference type="EMBL" id="RJJE01000017">
    <property type="protein sequence ID" value="RNI27154.1"/>
    <property type="molecule type" value="Genomic_DNA"/>
</dbReference>
<evidence type="ECO:0000313" key="9">
    <source>
        <dbReference type="EMBL" id="RNI27154.1"/>
    </source>
</evidence>
<comment type="similarity">
    <text evidence="2">Belongs to the glycosyl hydrolase 8 (cellulase D) family.</text>
</comment>
<dbReference type="EC" id="3.2.1.4" evidence="3"/>
<keyword evidence="7" id="KW-0119">Carbohydrate metabolism</keyword>
<dbReference type="PROSITE" id="PS51257">
    <property type="entry name" value="PROKAR_LIPOPROTEIN"/>
    <property type="match status" value="1"/>
</dbReference>
<evidence type="ECO:0000256" key="7">
    <source>
        <dbReference type="ARBA" id="ARBA00023326"/>
    </source>
</evidence>
<keyword evidence="8" id="KW-0732">Signal</keyword>
<dbReference type="GO" id="GO:0008810">
    <property type="term" value="F:cellulase activity"/>
    <property type="evidence" value="ECO:0007669"/>
    <property type="project" value="UniProtKB-EC"/>
</dbReference>
<dbReference type="InterPro" id="IPR002037">
    <property type="entry name" value="Glyco_hydro_8"/>
</dbReference>
<feature type="signal peptide" evidence="8">
    <location>
        <begin position="1"/>
        <end position="22"/>
    </location>
</feature>
<comment type="catalytic activity">
    <reaction evidence="1">
        <text>Endohydrolysis of (1-&gt;4)-beta-D-glucosidic linkages in cellulose, lichenin and cereal beta-D-glucans.</text>
        <dbReference type="EC" id="3.2.1.4"/>
    </reaction>
</comment>
<sequence length="484" mass="52101">MKKSLVFRICCLLLSWSLVSCSSGEEEEAATDPDTPVDITLKSASNAPVANATAYLFRAPSTEANGRNPTLALAKGTSNASGMVSFNLKNVPSLPASGTLHVTVLTGTDNTVLGSAPINYTKGQPVKQDLVVTVPTSTTSYAHGFMPTTLTPELAMSEYNRWKTTQVVACNDGLRLISENPQETKVEAVGFGMLLAAYAQDKATFDGIHRFYNSKRTPEAGNMMAWSVTCNGYLDKGSATDGDIDVAFALIVASKHWGESYLTAAKEILKVVKEKVVVPCNSNGKSIYVLGPGYNNVAWGGCNMLDLMYHTPAFFRVFATVTGDNIWNQLADDTYTLLEASAHPTTGLVPDWQTAAGAPGPGGRAGYFGYDACRAPWRLTLDYLWNGNAKAEAWAKKVSNWASQIGPANIKDGYELNGTPRGTYGGNSAFIGGFAVAAMSNSQTTVNQFGTEMAKLKDTYWFNINTRVLYLFTLTGKFYNPLAQ</sequence>
<dbReference type="AlphaFoldDB" id="A0A3M9MNP0"/>
<dbReference type="SUPFAM" id="SSF48208">
    <property type="entry name" value="Six-hairpin glycosidases"/>
    <property type="match status" value="1"/>
</dbReference>
<evidence type="ECO:0000256" key="2">
    <source>
        <dbReference type="ARBA" id="ARBA00009209"/>
    </source>
</evidence>
<keyword evidence="10" id="KW-1185">Reference proteome</keyword>
<evidence type="ECO:0000256" key="1">
    <source>
        <dbReference type="ARBA" id="ARBA00000966"/>
    </source>
</evidence>
<name>A0A3M9MNP0_9BACT</name>
<dbReference type="OrthoDB" id="9803461at2"/>
<proteinExistence type="inferred from homology"/>
<evidence type="ECO:0000256" key="8">
    <source>
        <dbReference type="SAM" id="SignalP"/>
    </source>
</evidence>
<reference evidence="9 10" key="1">
    <citation type="submission" date="2018-11" db="EMBL/GenBank/DDBJ databases">
        <title>Rufibacter latericius sp. nov., isolated from water in Baiyang Lake.</title>
        <authorList>
            <person name="Yang Y."/>
        </authorList>
    </citation>
    <scope>NUCLEOTIDE SEQUENCE [LARGE SCALE GENOMIC DNA]</scope>
    <source>
        <strain evidence="9 10">MCC P1</strain>
    </source>
</reference>
<dbReference type="GO" id="GO:0030245">
    <property type="term" value="P:cellulose catabolic process"/>
    <property type="evidence" value="ECO:0007669"/>
    <property type="project" value="UniProtKB-KW"/>
</dbReference>
<evidence type="ECO:0000256" key="5">
    <source>
        <dbReference type="ARBA" id="ARBA00023001"/>
    </source>
</evidence>
<dbReference type="PRINTS" id="PR00735">
    <property type="entry name" value="GLHYDRLASE8"/>
</dbReference>
<dbReference type="Proteomes" id="UP000271010">
    <property type="component" value="Unassembled WGS sequence"/>
</dbReference>
<comment type="caution">
    <text evidence="9">The sequence shown here is derived from an EMBL/GenBank/DDBJ whole genome shotgun (WGS) entry which is preliminary data.</text>
</comment>
<evidence type="ECO:0000313" key="10">
    <source>
        <dbReference type="Proteomes" id="UP000271010"/>
    </source>
</evidence>
<keyword evidence="4" id="KW-0378">Hydrolase</keyword>
<dbReference type="InterPro" id="IPR012341">
    <property type="entry name" value="6hp_glycosidase-like_sf"/>
</dbReference>
<evidence type="ECO:0000256" key="6">
    <source>
        <dbReference type="ARBA" id="ARBA00023295"/>
    </source>
</evidence>
<keyword evidence="6" id="KW-0326">Glycosidase</keyword>
<accession>A0A3M9MNP0</accession>
<dbReference type="Pfam" id="PF01270">
    <property type="entry name" value="Glyco_hydro_8"/>
    <property type="match status" value="1"/>
</dbReference>
<keyword evidence="5" id="KW-0136">Cellulose degradation</keyword>
<dbReference type="InterPro" id="IPR008928">
    <property type="entry name" value="6-hairpin_glycosidase_sf"/>
</dbReference>
<feature type="chain" id="PRO_5018074992" description="cellulase" evidence="8">
    <location>
        <begin position="23"/>
        <end position="484"/>
    </location>
</feature>
<keyword evidence="7" id="KW-0624">Polysaccharide degradation</keyword>
<gene>
    <name evidence="9" type="ORF">EFA69_13370</name>
</gene>
<dbReference type="RefSeq" id="WP_123133623.1">
    <property type="nucleotide sequence ID" value="NZ_RJJE01000017.1"/>
</dbReference>
<organism evidence="9 10">
    <name type="scientific">Rufibacter immobilis</name>
    <dbReference type="NCBI Taxonomy" id="1348778"/>
    <lineage>
        <taxon>Bacteria</taxon>
        <taxon>Pseudomonadati</taxon>
        <taxon>Bacteroidota</taxon>
        <taxon>Cytophagia</taxon>
        <taxon>Cytophagales</taxon>
        <taxon>Hymenobacteraceae</taxon>
        <taxon>Rufibacter</taxon>
    </lineage>
</organism>
<evidence type="ECO:0000256" key="4">
    <source>
        <dbReference type="ARBA" id="ARBA00022801"/>
    </source>
</evidence>
<protein>
    <recommendedName>
        <fullName evidence="3">cellulase</fullName>
        <ecNumber evidence="3">3.2.1.4</ecNumber>
    </recommendedName>
</protein>
<dbReference type="Gene3D" id="1.50.10.10">
    <property type="match status" value="1"/>
</dbReference>